<evidence type="ECO:0000313" key="2">
    <source>
        <dbReference type="EMBL" id="QSB17146.1"/>
    </source>
</evidence>
<dbReference type="Proteomes" id="UP000662857">
    <property type="component" value="Chromosome"/>
</dbReference>
<dbReference type="Pfam" id="PF17174">
    <property type="entry name" value="DUF5130"/>
    <property type="match status" value="1"/>
</dbReference>
<dbReference type="Gene3D" id="3.10.310.50">
    <property type="match status" value="1"/>
</dbReference>
<gene>
    <name evidence="2" type="ORF">JQS43_06650</name>
</gene>
<sequence>MTDEQSGQVRPADEQQQKTPIGAGVDQAAVGEQADRPGRASEQRWPDRQALEGPFSTRQLLRLDEALRTADDSTGLTFSVYVGELTESPREHAEELHRRLSEPAESVLVAVSPNERVLEIVTGARARHRLPDRDCKLAAMSMAAAFGGGDLAGGIVAGLAQLAQRART</sequence>
<evidence type="ECO:0000313" key="3">
    <source>
        <dbReference type="Proteomes" id="UP000662857"/>
    </source>
</evidence>
<proteinExistence type="predicted"/>
<feature type="region of interest" description="Disordered" evidence="1">
    <location>
        <begin position="1"/>
        <end position="53"/>
    </location>
</feature>
<name>A0A895YQW0_9ACTN</name>
<dbReference type="KEGG" id="nhy:JQS43_06650"/>
<evidence type="ECO:0000256" key="1">
    <source>
        <dbReference type="SAM" id="MobiDB-lite"/>
    </source>
</evidence>
<keyword evidence="3" id="KW-1185">Reference proteome</keyword>
<dbReference type="InterPro" id="IPR033437">
    <property type="entry name" value="DUF5130"/>
</dbReference>
<organism evidence="2 3">
    <name type="scientific">Natronosporangium hydrolyticum</name>
    <dbReference type="NCBI Taxonomy" id="2811111"/>
    <lineage>
        <taxon>Bacteria</taxon>
        <taxon>Bacillati</taxon>
        <taxon>Actinomycetota</taxon>
        <taxon>Actinomycetes</taxon>
        <taxon>Micromonosporales</taxon>
        <taxon>Micromonosporaceae</taxon>
        <taxon>Natronosporangium</taxon>
    </lineage>
</organism>
<protein>
    <submittedName>
        <fullName evidence="2">DUF5130 family protein</fullName>
    </submittedName>
</protein>
<dbReference type="AlphaFoldDB" id="A0A895YQW0"/>
<dbReference type="EMBL" id="CP070499">
    <property type="protein sequence ID" value="QSB17146.1"/>
    <property type="molecule type" value="Genomic_DNA"/>
</dbReference>
<reference evidence="2" key="1">
    <citation type="submission" date="2021-02" db="EMBL/GenBank/DDBJ databases">
        <title>Natrosporangium hydrolyticum gen. nov., sp. nov, a haloalkaliphilic actinobacterium from a soda solonchak soil.</title>
        <authorList>
            <person name="Sorokin D.Y."/>
            <person name="Khijniak T.V."/>
            <person name="Zakharycheva A.P."/>
            <person name="Boueva O.V."/>
            <person name="Ariskina E.V."/>
            <person name="Hahnke R.L."/>
            <person name="Bunk B."/>
            <person name="Sproer C."/>
            <person name="Schumann P."/>
            <person name="Evtushenko L.I."/>
            <person name="Kublanov I.V."/>
        </authorList>
    </citation>
    <scope>NUCLEOTIDE SEQUENCE</scope>
    <source>
        <strain evidence="2">DSM 106523</strain>
    </source>
</reference>
<accession>A0A895YQW0</accession>
<feature type="compositionally biased region" description="Basic and acidic residues" evidence="1">
    <location>
        <begin position="33"/>
        <end position="50"/>
    </location>
</feature>